<dbReference type="GO" id="GO:0008276">
    <property type="term" value="F:protein methyltransferase activity"/>
    <property type="evidence" value="ECO:0007669"/>
    <property type="project" value="TreeGrafter"/>
</dbReference>
<keyword evidence="2" id="KW-0808">Transferase</keyword>
<dbReference type="PANTHER" id="PTHR45875:SF1">
    <property type="entry name" value="METHYLTRANSFERASE N6AMT1"/>
    <property type="match status" value="1"/>
</dbReference>
<keyword evidence="1" id="KW-0489">Methyltransferase</keyword>
<organism evidence="4 5">
    <name type="scientific">Acrasis kona</name>
    <dbReference type="NCBI Taxonomy" id="1008807"/>
    <lineage>
        <taxon>Eukaryota</taxon>
        <taxon>Discoba</taxon>
        <taxon>Heterolobosea</taxon>
        <taxon>Tetramitia</taxon>
        <taxon>Eutetramitia</taxon>
        <taxon>Acrasidae</taxon>
        <taxon>Acrasis</taxon>
    </lineage>
</organism>
<dbReference type="InterPro" id="IPR052190">
    <property type="entry name" value="Euk-Arch_PrmC-MTase"/>
</dbReference>
<dbReference type="GO" id="GO:0008757">
    <property type="term" value="F:S-adenosylmethionine-dependent methyltransferase activity"/>
    <property type="evidence" value="ECO:0007669"/>
    <property type="project" value="TreeGrafter"/>
</dbReference>
<dbReference type="GO" id="GO:0032259">
    <property type="term" value="P:methylation"/>
    <property type="evidence" value="ECO:0007669"/>
    <property type="project" value="UniProtKB-KW"/>
</dbReference>
<name>A0AAW2YP18_9EUKA</name>
<evidence type="ECO:0000256" key="2">
    <source>
        <dbReference type="ARBA" id="ARBA00022679"/>
    </source>
</evidence>
<dbReference type="Proteomes" id="UP001431209">
    <property type="component" value="Unassembled WGS sequence"/>
</dbReference>
<evidence type="ECO:0000313" key="4">
    <source>
        <dbReference type="EMBL" id="KAL0478696.1"/>
    </source>
</evidence>
<gene>
    <name evidence="4" type="ORF">AKO1_008274</name>
</gene>
<evidence type="ECO:0000256" key="3">
    <source>
        <dbReference type="ARBA" id="ARBA00022691"/>
    </source>
</evidence>
<dbReference type="InterPro" id="IPR029063">
    <property type="entry name" value="SAM-dependent_MTases_sf"/>
</dbReference>
<protein>
    <submittedName>
        <fullName evidence="4">Uncharacterized protein</fullName>
    </submittedName>
</protein>
<sequence>MNPCMSHLTSKDYKQIYEPSDDTWLFVDALEYEKNALKDRRICLEIGSGSGYVSAYLNKLGGECGRQVIDQFLPRVKNLLSNDGIFYMILIQENKPEEVIDIMSRPEYGGFYGQIIRKKKVLGEILFVTKFMKIKRGQ</sequence>
<dbReference type="PANTHER" id="PTHR45875">
    <property type="entry name" value="METHYLTRANSFERASE N6AMT1"/>
    <property type="match status" value="1"/>
</dbReference>
<evidence type="ECO:0000313" key="5">
    <source>
        <dbReference type="Proteomes" id="UP001431209"/>
    </source>
</evidence>
<accession>A0AAW2YP18</accession>
<keyword evidence="5" id="KW-1185">Reference proteome</keyword>
<comment type="caution">
    <text evidence="4">The sequence shown here is derived from an EMBL/GenBank/DDBJ whole genome shotgun (WGS) entry which is preliminary data.</text>
</comment>
<proteinExistence type="predicted"/>
<dbReference type="SUPFAM" id="SSF53335">
    <property type="entry name" value="S-adenosyl-L-methionine-dependent methyltransferases"/>
    <property type="match status" value="1"/>
</dbReference>
<keyword evidence="3" id="KW-0949">S-adenosyl-L-methionine</keyword>
<dbReference type="AlphaFoldDB" id="A0AAW2YP18"/>
<dbReference type="EMBL" id="JAOPGA020000460">
    <property type="protein sequence ID" value="KAL0478696.1"/>
    <property type="molecule type" value="Genomic_DNA"/>
</dbReference>
<evidence type="ECO:0000256" key="1">
    <source>
        <dbReference type="ARBA" id="ARBA00022603"/>
    </source>
</evidence>
<dbReference type="GO" id="GO:0035657">
    <property type="term" value="C:eRF1 methyltransferase complex"/>
    <property type="evidence" value="ECO:0007669"/>
    <property type="project" value="TreeGrafter"/>
</dbReference>
<dbReference type="Gene3D" id="3.40.50.150">
    <property type="entry name" value="Vaccinia Virus protein VP39"/>
    <property type="match status" value="2"/>
</dbReference>
<reference evidence="4 5" key="1">
    <citation type="submission" date="2024-03" db="EMBL/GenBank/DDBJ databases">
        <title>The Acrasis kona genome and developmental transcriptomes reveal deep origins of eukaryotic multicellular pathways.</title>
        <authorList>
            <person name="Sheikh S."/>
            <person name="Fu C.-J."/>
            <person name="Brown M.W."/>
            <person name="Baldauf S.L."/>
        </authorList>
    </citation>
    <scope>NUCLEOTIDE SEQUENCE [LARGE SCALE GENOMIC DNA]</scope>
    <source>
        <strain evidence="4 5">ATCC MYA-3509</strain>
    </source>
</reference>